<dbReference type="EMBL" id="KL584703">
    <property type="protein sequence ID" value="KEQ76905.1"/>
    <property type="molecule type" value="Genomic_DNA"/>
</dbReference>
<proteinExistence type="predicted"/>
<evidence type="ECO:0008006" key="4">
    <source>
        <dbReference type="Google" id="ProtNLM"/>
    </source>
</evidence>
<sequence length="466" mass="49903">MPGLHMSAYAPPGSTAWTVPQYPAAISTQSMLSPGLKFFIKRDNGSLVPLVPADELPDDIRLIGVPLSLTAVQAESMLFLGHDSSARRKYSHAGSLSIKESVAPIPIAMKYTPEVVPDNNHVPQLPQAQPLPTPTTAFIPTPKPPTQLNSRPLYNERPPPPSGIEPDQRKKIYCNYWCQTGQCGFIQQGCIYKHEMPTDKETLNLIGLKSVPAWYRKEQARKKSQAKRTERNGSGSEWEVVEQQQTDDSAVHSNDPVRVRVPPSRPANITITKQSAQKSRPALVAQKDAAASDVASDAATAGSSAPGSSSPPGGVKLGAAKTPVRGPPSLPFRKQTLESPIEDGEVEDLIHFDVLVPSSSPDLSSSTQLSPEAHSTCSPMEEVVSRRSKIVAKGGVAIAMGRGTRSSISGRGRRGSADRKTGAVSPPRQHKPMVKGRVEQGNGELRRDRVKMAPVAGATAKATGQA</sequence>
<dbReference type="HOGENOM" id="CLU_577427_0_0_1"/>
<feature type="compositionally biased region" description="Polar residues" evidence="1">
    <location>
        <begin position="267"/>
        <end position="278"/>
    </location>
</feature>
<dbReference type="RefSeq" id="XP_013431379.1">
    <property type="nucleotide sequence ID" value="XM_013575925.1"/>
</dbReference>
<reference evidence="2 3" key="1">
    <citation type="journal article" date="2014" name="BMC Genomics">
        <title>Genome sequencing of four Aureobasidium pullulans varieties: biotechnological potential, stress tolerance, and description of new species.</title>
        <authorList>
            <person name="Gostin Ar C."/>
            <person name="Ohm R.A."/>
            <person name="Kogej T."/>
            <person name="Sonjak S."/>
            <person name="Turk M."/>
            <person name="Zajc J."/>
            <person name="Zalar P."/>
            <person name="Grube M."/>
            <person name="Sun H."/>
            <person name="Han J."/>
            <person name="Sharma A."/>
            <person name="Chiniquy J."/>
            <person name="Ngan C.Y."/>
            <person name="Lipzen A."/>
            <person name="Barry K."/>
            <person name="Grigoriev I.V."/>
            <person name="Gunde-Cimerman N."/>
        </authorList>
    </citation>
    <scope>NUCLEOTIDE SEQUENCE [LARGE SCALE GENOMIC DNA]</scope>
    <source>
        <strain evidence="2 3">CBS 147.97</strain>
    </source>
</reference>
<accession>A0A074WUL0</accession>
<feature type="region of interest" description="Disordered" evidence="1">
    <location>
        <begin position="401"/>
        <end position="466"/>
    </location>
</feature>
<dbReference type="AlphaFoldDB" id="A0A074WUL0"/>
<keyword evidence="3" id="KW-1185">Reference proteome</keyword>
<feature type="region of interest" description="Disordered" evidence="1">
    <location>
        <begin position="219"/>
        <end position="344"/>
    </location>
</feature>
<gene>
    <name evidence="2" type="ORF">M436DRAFT_78640</name>
</gene>
<feature type="compositionally biased region" description="Polar residues" evidence="1">
    <location>
        <begin position="367"/>
        <end position="378"/>
    </location>
</feature>
<feature type="region of interest" description="Disordered" evidence="1">
    <location>
        <begin position="134"/>
        <end position="166"/>
    </location>
</feature>
<dbReference type="GeneID" id="25416264"/>
<evidence type="ECO:0000313" key="2">
    <source>
        <dbReference type="EMBL" id="KEQ76905.1"/>
    </source>
</evidence>
<protein>
    <recommendedName>
        <fullName evidence="4">C3H1-type domain-containing protein</fullName>
    </recommendedName>
</protein>
<feature type="compositionally biased region" description="Low complexity" evidence="1">
    <location>
        <begin position="288"/>
        <end position="313"/>
    </location>
</feature>
<evidence type="ECO:0000313" key="3">
    <source>
        <dbReference type="Proteomes" id="UP000027730"/>
    </source>
</evidence>
<dbReference type="Proteomes" id="UP000027730">
    <property type="component" value="Unassembled WGS sequence"/>
</dbReference>
<dbReference type="OrthoDB" id="5355510at2759"/>
<feature type="compositionally biased region" description="Low complexity" evidence="1">
    <location>
        <begin position="401"/>
        <end position="410"/>
    </location>
</feature>
<dbReference type="STRING" id="1043004.A0A074WUL0"/>
<feature type="region of interest" description="Disordered" evidence="1">
    <location>
        <begin position="359"/>
        <end position="382"/>
    </location>
</feature>
<organism evidence="2 3">
    <name type="scientific">Aureobasidium namibiae CBS 147.97</name>
    <dbReference type="NCBI Taxonomy" id="1043004"/>
    <lineage>
        <taxon>Eukaryota</taxon>
        <taxon>Fungi</taxon>
        <taxon>Dikarya</taxon>
        <taxon>Ascomycota</taxon>
        <taxon>Pezizomycotina</taxon>
        <taxon>Dothideomycetes</taxon>
        <taxon>Dothideomycetidae</taxon>
        <taxon>Dothideales</taxon>
        <taxon>Saccotheciaceae</taxon>
        <taxon>Aureobasidium</taxon>
    </lineage>
</organism>
<evidence type="ECO:0000256" key="1">
    <source>
        <dbReference type="SAM" id="MobiDB-lite"/>
    </source>
</evidence>
<name>A0A074WUL0_9PEZI</name>
<feature type="compositionally biased region" description="Polar residues" evidence="1">
    <location>
        <begin position="242"/>
        <end position="252"/>
    </location>
</feature>